<evidence type="ECO:0000256" key="1">
    <source>
        <dbReference type="ARBA" id="ARBA00008061"/>
    </source>
</evidence>
<dbReference type="Pfam" id="PF18494">
    <property type="entry name" value="Pullulanase_Ins"/>
    <property type="match status" value="1"/>
</dbReference>
<dbReference type="Gene3D" id="2.60.40.1180">
    <property type="entry name" value="Golgi alpha-mannosidase II"/>
    <property type="match status" value="1"/>
</dbReference>
<name>A0ABN1L2R3_9GAMM</name>
<dbReference type="PROSITE" id="PS51257">
    <property type="entry name" value="PROKAR_LIPOPROTEIN"/>
    <property type="match status" value="1"/>
</dbReference>
<dbReference type="InterPro" id="IPR004193">
    <property type="entry name" value="Glyco_hydro_13_N"/>
</dbReference>
<dbReference type="NCBIfam" id="TIGR02103">
    <property type="entry name" value="pullul_strch"/>
    <property type="match status" value="1"/>
</dbReference>
<evidence type="ECO:0000256" key="3">
    <source>
        <dbReference type="SAM" id="SignalP"/>
    </source>
</evidence>
<evidence type="ECO:0000313" key="6">
    <source>
        <dbReference type="Proteomes" id="UP001500021"/>
    </source>
</evidence>
<dbReference type="InterPro" id="IPR013780">
    <property type="entry name" value="Glyco_hydro_b"/>
</dbReference>
<evidence type="ECO:0000256" key="2">
    <source>
        <dbReference type="ARBA" id="ARBA00023295"/>
    </source>
</evidence>
<accession>A0ABN1L2R3</accession>
<dbReference type="Pfam" id="PF17967">
    <property type="entry name" value="Pullulanase_N2"/>
    <property type="match status" value="1"/>
</dbReference>
<dbReference type="InterPro" id="IPR040671">
    <property type="entry name" value="Pullulanase_N2"/>
</dbReference>
<sequence>MKKISLYLQLLSLSILLAACDTKAPVAIEAVDTSSNIQALAKGFSAHWLTPQIILLPKQQTNNRYQLTKLAANTVDTVALTAITLPKKLAEKFPHLTGFQSYKVNISNELAKQWLKHSLVITSFDADKQLIAATYIQTGAVIDALYTSVDNDADEVTDLGANISEQGVSFKLWAPTAQAVSVLLFDENLQAMPNAQLAMIEDSKTGVWQVTTGDEASYAYYQYQVRVYHPASKKVETLQVTDPYSLSLSVNSEYSQVVNLNDATTQPSHWAEHSIPRVKNIEDNIFYETHIRDFSANDPSLTNPKFKGKYKAFSEANSDGMQHLKALQASGLNNIHLLPTYDIATVNEEASQHIDMADSLAKVCTIAAKASICQQEYNEQQTLKSLLSSYATDGKKAQQLVSELRAVDNYNWGYDPLHYTVPEGSYAVNAQGVTRLVEFREMVQNLHELGFRVIMDVVYNHTYASGLAPKSVLDKIVPNYYHRLDPLTGAIEQSTCCDNTATERVMMEKLMIDSLVIWARDYKIDGFRFDLMGHQPKSAMLKAREAVRSVDSDTYFYGEGWNFGEVANNNQFVQASQLELGGSEIGTFSDRLRDAVRGGGNNTRATQGIGNGLLMQANELQTTAQSQASYELLMNQLRIGLAGNLADFPLTDKQGKPLLGKDVPYGDQPTGYAKDPADTINYVSKHDNQTLWDNSQYRLAFDVSTQDRVRMHLQSLSFALFAQGIPFVHMGSEFMRSKSFLRDSYDYGDWFNRVDFSAQENYYDVGLPPAEKDQANWPLIQQVLLGHEGRDKVDAEDIAFSNQVFQQMLAIRMSTPLFRLTTAQEIIEQVSFLNIAGASQDGLLVMQIKSGATQENSTLDDKHNYQSVIVIFNTSPKKQRFSYSGASTYILHPLQQAGIDEQVKASKISADEFEVPALSSAVFVSLKALH</sequence>
<dbReference type="Pfam" id="PF11852">
    <property type="entry name" value="Pullul_strch_C"/>
    <property type="match status" value="1"/>
</dbReference>
<dbReference type="InterPro" id="IPR041111">
    <property type="entry name" value="Pullulanase_Ins"/>
</dbReference>
<dbReference type="InterPro" id="IPR017853">
    <property type="entry name" value="GH"/>
</dbReference>
<keyword evidence="6" id="KW-1185">Reference proteome</keyword>
<comment type="similarity">
    <text evidence="1">Belongs to the glycosyl hydrolase 13 family.</text>
</comment>
<dbReference type="EMBL" id="BAAAFA010000001">
    <property type="protein sequence ID" value="GAA0811040.1"/>
    <property type="molecule type" value="Genomic_DNA"/>
</dbReference>
<dbReference type="SUPFAM" id="SSF81296">
    <property type="entry name" value="E set domains"/>
    <property type="match status" value="2"/>
</dbReference>
<protein>
    <recommendedName>
        <fullName evidence="4">Glycosyl hydrolase family 13 catalytic domain-containing protein</fullName>
    </recommendedName>
</protein>
<dbReference type="RefSeq" id="WP_343814137.1">
    <property type="nucleotide sequence ID" value="NZ_BAAAFA010000001.1"/>
</dbReference>
<keyword evidence="2" id="KW-0378">Hydrolase</keyword>
<dbReference type="CDD" id="cd11341">
    <property type="entry name" value="AmyAc_Pullulanase_LD-like"/>
    <property type="match status" value="1"/>
</dbReference>
<dbReference type="Gene3D" id="3.20.20.80">
    <property type="entry name" value="Glycosidases"/>
    <property type="match status" value="1"/>
</dbReference>
<dbReference type="SUPFAM" id="SSF51445">
    <property type="entry name" value="(Trans)glycosidases"/>
    <property type="match status" value="1"/>
</dbReference>
<dbReference type="InterPro" id="IPR011839">
    <property type="entry name" value="Pullul_strch"/>
</dbReference>
<reference evidence="5 6" key="1">
    <citation type="journal article" date="2019" name="Int. J. Syst. Evol. Microbiol.">
        <title>The Global Catalogue of Microorganisms (GCM) 10K type strain sequencing project: providing services to taxonomists for standard genome sequencing and annotation.</title>
        <authorList>
            <consortium name="The Broad Institute Genomics Platform"/>
            <consortium name="The Broad Institute Genome Sequencing Center for Infectious Disease"/>
            <person name="Wu L."/>
            <person name="Ma J."/>
        </authorList>
    </citation>
    <scope>NUCLEOTIDE SEQUENCE [LARGE SCALE GENOMIC DNA]</scope>
    <source>
        <strain evidence="5 6">JCM 15608</strain>
    </source>
</reference>
<dbReference type="Gene3D" id="2.60.40.10">
    <property type="entry name" value="Immunoglobulins"/>
    <property type="match status" value="1"/>
</dbReference>
<dbReference type="Pfam" id="PF02922">
    <property type="entry name" value="CBM_48"/>
    <property type="match status" value="1"/>
</dbReference>
<proteinExistence type="inferred from homology"/>
<comment type="caution">
    <text evidence="5">The sequence shown here is derived from an EMBL/GenBank/DDBJ whole genome shotgun (WGS) entry which is preliminary data.</text>
</comment>
<keyword evidence="2" id="KW-0326">Glycosidase</keyword>
<keyword evidence="3" id="KW-0732">Signal</keyword>
<gene>
    <name evidence="5" type="ORF">GCM10009111_02950</name>
</gene>
<feature type="signal peptide" evidence="3">
    <location>
        <begin position="1"/>
        <end position="18"/>
    </location>
</feature>
<evidence type="ECO:0000259" key="4">
    <source>
        <dbReference type="SMART" id="SM00642"/>
    </source>
</evidence>
<dbReference type="InterPro" id="IPR006047">
    <property type="entry name" value="GH13_cat_dom"/>
</dbReference>
<feature type="domain" description="Glycosyl hydrolase family 13 catalytic" evidence="4">
    <location>
        <begin position="381"/>
        <end position="757"/>
    </location>
</feature>
<dbReference type="Proteomes" id="UP001500021">
    <property type="component" value="Unassembled WGS sequence"/>
</dbReference>
<dbReference type="SUPFAM" id="SSF51011">
    <property type="entry name" value="Glycosyl hydrolase domain"/>
    <property type="match status" value="1"/>
</dbReference>
<dbReference type="CDD" id="cd02860">
    <property type="entry name" value="E_set_Pullulanase"/>
    <property type="match status" value="1"/>
</dbReference>
<dbReference type="PANTHER" id="PTHR43002">
    <property type="entry name" value="GLYCOGEN DEBRANCHING ENZYME"/>
    <property type="match status" value="1"/>
</dbReference>
<dbReference type="Gene3D" id="2.60.40.1130">
    <property type="entry name" value="Rab geranylgeranyltransferase alpha-subunit, insert domain"/>
    <property type="match status" value="1"/>
</dbReference>
<dbReference type="SMART" id="SM00642">
    <property type="entry name" value="Aamy"/>
    <property type="match status" value="1"/>
</dbReference>
<dbReference type="InterPro" id="IPR013783">
    <property type="entry name" value="Ig-like_fold"/>
</dbReference>
<dbReference type="InterPro" id="IPR024561">
    <property type="entry name" value="Pullul_strch_C"/>
</dbReference>
<dbReference type="InterPro" id="IPR014756">
    <property type="entry name" value="Ig_E-set"/>
</dbReference>
<evidence type="ECO:0000313" key="5">
    <source>
        <dbReference type="EMBL" id="GAA0811040.1"/>
    </source>
</evidence>
<organism evidence="5 6">
    <name type="scientific">Colwellia asteriadis</name>
    <dbReference type="NCBI Taxonomy" id="517723"/>
    <lineage>
        <taxon>Bacteria</taxon>
        <taxon>Pseudomonadati</taxon>
        <taxon>Pseudomonadota</taxon>
        <taxon>Gammaproteobacteria</taxon>
        <taxon>Alteromonadales</taxon>
        <taxon>Colwelliaceae</taxon>
        <taxon>Colwellia</taxon>
    </lineage>
</organism>
<feature type="chain" id="PRO_5046417452" description="Glycosyl hydrolase family 13 catalytic domain-containing protein" evidence="3">
    <location>
        <begin position="19"/>
        <end position="930"/>
    </location>
</feature>